<dbReference type="AlphaFoldDB" id="A0A286UXB4"/>
<evidence type="ECO:0000256" key="2">
    <source>
        <dbReference type="ARBA" id="ARBA00022448"/>
    </source>
</evidence>
<evidence type="ECO:0000256" key="1">
    <source>
        <dbReference type="ARBA" id="ARBA00004141"/>
    </source>
</evidence>
<dbReference type="STRING" id="2282107.A0A286UXB4"/>
<feature type="transmembrane region" description="Helical" evidence="6">
    <location>
        <begin position="364"/>
        <end position="385"/>
    </location>
</feature>
<dbReference type="InterPro" id="IPR011701">
    <property type="entry name" value="MFS"/>
</dbReference>
<gene>
    <name evidence="8" type="ORF">PNOK_0125000</name>
</gene>
<dbReference type="PROSITE" id="PS50850">
    <property type="entry name" value="MFS"/>
    <property type="match status" value="1"/>
</dbReference>
<feature type="domain" description="Major facilitator superfamily (MFS) profile" evidence="7">
    <location>
        <begin position="64"/>
        <end position="422"/>
    </location>
</feature>
<comment type="subcellular location">
    <subcellularLocation>
        <location evidence="1">Membrane</location>
        <topology evidence="1">Multi-pass membrane protein</topology>
    </subcellularLocation>
</comment>
<evidence type="ECO:0000313" key="8">
    <source>
        <dbReference type="EMBL" id="PAV24182.1"/>
    </source>
</evidence>
<feature type="transmembrane region" description="Helical" evidence="6">
    <location>
        <begin position="298"/>
        <end position="318"/>
    </location>
</feature>
<dbReference type="InterPro" id="IPR020846">
    <property type="entry name" value="MFS_dom"/>
</dbReference>
<dbReference type="Gene3D" id="1.20.1250.20">
    <property type="entry name" value="MFS general substrate transporter like domains"/>
    <property type="match status" value="1"/>
</dbReference>
<dbReference type="InterPro" id="IPR036259">
    <property type="entry name" value="MFS_trans_sf"/>
</dbReference>
<feature type="transmembrane region" description="Helical" evidence="6">
    <location>
        <begin position="225"/>
        <end position="247"/>
    </location>
</feature>
<organism evidence="8 9">
    <name type="scientific">Pyrrhoderma noxium</name>
    <dbReference type="NCBI Taxonomy" id="2282107"/>
    <lineage>
        <taxon>Eukaryota</taxon>
        <taxon>Fungi</taxon>
        <taxon>Dikarya</taxon>
        <taxon>Basidiomycota</taxon>
        <taxon>Agaricomycotina</taxon>
        <taxon>Agaricomycetes</taxon>
        <taxon>Hymenochaetales</taxon>
        <taxon>Hymenochaetaceae</taxon>
        <taxon>Pyrrhoderma</taxon>
    </lineage>
</organism>
<dbReference type="SUPFAM" id="SSF103473">
    <property type="entry name" value="MFS general substrate transporter"/>
    <property type="match status" value="1"/>
</dbReference>
<evidence type="ECO:0000313" key="9">
    <source>
        <dbReference type="Proteomes" id="UP000217199"/>
    </source>
</evidence>
<dbReference type="OrthoDB" id="2985014at2759"/>
<dbReference type="Pfam" id="PF07690">
    <property type="entry name" value="MFS_1"/>
    <property type="match status" value="1"/>
</dbReference>
<feature type="transmembrane region" description="Helical" evidence="6">
    <location>
        <begin position="191"/>
        <end position="213"/>
    </location>
</feature>
<dbReference type="Proteomes" id="UP000217199">
    <property type="component" value="Unassembled WGS sequence"/>
</dbReference>
<reference evidence="8 9" key="1">
    <citation type="journal article" date="2017" name="Mol. Ecol.">
        <title>Comparative and population genomic landscape of Phellinus noxius: A hypervariable fungus causing root rot in trees.</title>
        <authorList>
            <person name="Chung C.L."/>
            <person name="Lee T.J."/>
            <person name="Akiba M."/>
            <person name="Lee H.H."/>
            <person name="Kuo T.H."/>
            <person name="Liu D."/>
            <person name="Ke H.M."/>
            <person name="Yokoi T."/>
            <person name="Roa M.B."/>
            <person name="Lu M.J."/>
            <person name="Chang Y.Y."/>
            <person name="Ann P.J."/>
            <person name="Tsai J.N."/>
            <person name="Chen C.Y."/>
            <person name="Tzean S.S."/>
            <person name="Ota Y."/>
            <person name="Hattori T."/>
            <person name="Sahashi N."/>
            <person name="Liou R.F."/>
            <person name="Kikuchi T."/>
            <person name="Tsai I.J."/>
        </authorList>
    </citation>
    <scope>NUCLEOTIDE SEQUENCE [LARGE SCALE GENOMIC DNA]</scope>
    <source>
        <strain evidence="8 9">FFPRI411160</strain>
    </source>
</reference>
<evidence type="ECO:0000259" key="7">
    <source>
        <dbReference type="PROSITE" id="PS50850"/>
    </source>
</evidence>
<dbReference type="GO" id="GO:0016020">
    <property type="term" value="C:membrane"/>
    <property type="evidence" value="ECO:0007669"/>
    <property type="project" value="UniProtKB-SubCell"/>
</dbReference>
<evidence type="ECO:0000256" key="3">
    <source>
        <dbReference type="ARBA" id="ARBA00022692"/>
    </source>
</evidence>
<feature type="transmembrane region" description="Helical" evidence="6">
    <location>
        <begin position="330"/>
        <end position="352"/>
    </location>
</feature>
<evidence type="ECO:0000256" key="6">
    <source>
        <dbReference type="SAM" id="Phobius"/>
    </source>
</evidence>
<keyword evidence="5 6" id="KW-0472">Membrane</keyword>
<evidence type="ECO:0000256" key="5">
    <source>
        <dbReference type="ARBA" id="ARBA00023136"/>
    </source>
</evidence>
<accession>A0A286UXB4</accession>
<feature type="transmembrane region" description="Helical" evidence="6">
    <location>
        <begin position="103"/>
        <end position="123"/>
    </location>
</feature>
<dbReference type="PANTHER" id="PTHR43791:SF6">
    <property type="entry name" value="TRANSPORTER, PUTATIVE (AFU_ORTHOLOGUE AFUA_1G16690)-RELATED"/>
    <property type="match status" value="1"/>
</dbReference>
<dbReference type="EMBL" id="NBII01000001">
    <property type="protein sequence ID" value="PAV24182.1"/>
    <property type="molecule type" value="Genomic_DNA"/>
</dbReference>
<keyword evidence="2" id="KW-0813">Transport</keyword>
<feature type="transmembrane region" description="Helical" evidence="6">
    <location>
        <begin position="60"/>
        <end position="77"/>
    </location>
</feature>
<dbReference type="GO" id="GO:0022857">
    <property type="term" value="F:transmembrane transporter activity"/>
    <property type="evidence" value="ECO:0007669"/>
    <property type="project" value="InterPro"/>
</dbReference>
<keyword evidence="3 6" id="KW-0812">Transmembrane</keyword>
<dbReference type="FunFam" id="1.20.1250.20:FF:000057">
    <property type="entry name" value="MFS general substrate transporter"/>
    <property type="match status" value="1"/>
</dbReference>
<feature type="transmembrane region" description="Helical" evidence="6">
    <location>
        <begin position="155"/>
        <end position="179"/>
    </location>
</feature>
<feature type="transmembrane region" description="Helical" evidence="6">
    <location>
        <begin position="130"/>
        <end position="149"/>
    </location>
</feature>
<proteinExistence type="predicted"/>
<protein>
    <submittedName>
        <fullName evidence="8">MFS general substrate transporter</fullName>
    </submittedName>
</protein>
<keyword evidence="4 6" id="KW-1133">Transmembrane helix</keyword>
<evidence type="ECO:0000256" key="4">
    <source>
        <dbReference type="ARBA" id="ARBA00022989"/>
    </source>
</evidence>
<keyword evidence="9" id="KW-1185">Reference proteome</keyword>
<sequence length="422" mass="47202">MSKEESSEKGVKPEKQETSYVEVLDLSNQKQLVGDSKGKAIEELSAEERTRAERRLLWKLDIRFLPTIILIYIMNYIDRNAITTARLKGLEQDLGLTDDQYNFVVAILFTSYCTAQIPSNMLLNRLTKPSVYIAVCVIAWGITSALSGVTHNYAGILVCRVFIGFPECAFYPGTIYLLSRWYTRKELSFRTSILFAGLLCSNAFGSLMAAGILSNMEGKMGIRGWRWLFYIEGSITVTVGFLSLWSLPDLPHNTRWLTPTERLLAQARMSEDAGEADQDVSGESVWLGLKLALTDYKVYIFSLMNTAQLVGLSFAYFFPTLTATLGYNTTVTLLIAAPPWIFAALLCSLNALHADRTGERFLHIIWPWWGTVIGYIIAICTFSTAGRYFSLFLLANGHAGFALTLAWTANTIPARLQNAQHP</sequence>
<comment type="caution">
    <text evidence="8">The sequence shown here is derived from an EMBL/GenBank/DDBJ whole genome shotgun (WGS) entry which is preliminary data.</text>
</comment>
<dbReference type="PANTHER" id="PTHR43791">
    <property type="entry name" value="PERMEASE-RELATED"/>
    <property type="match status" value="1"/>
</dbReference>
<name>A0A286UXB4_9AGAM</name>
<dbReference type="InParanoid" id="A0A286UXB4"/>